<sequence length="21" mass="2372">MSIMIFSCVSNPQKRLLSGFL</sequence>
<organism evidence="1">
    <name type="scientific">Rhizophora mucronata</name>
    <name type="common">Asiatic mangrove</name>
    <dbReference type="NCBI Taxonomy" id="61149"/>
    <lineage>
        <taxon>Eukaryota</taxon>
        <taxon>Viridiplantae</taxon>
        <taxon>Streptophyta</taxon>
        <taxon>Embryophyta</taxon>
        <taxon>Tracheophyta</taxon>
        <taxon>Spermatophyta</taxon>
        <taxon>Magnoliopsida</taxon>
        <taxon>eudicotyledons</taxon>
        <taxon>Gunneridae</taxon>
        <taxon>Pentapetalae</taxon>
        <taxon>rosids</taxon>
        <taxon>fabids</taxon>
        <taxon>Malpighiales</taxon>
        <taxon>Rhizophoraceae</taxon>
        <taxon>Rhizophora</taxon>
    </lineage>
</organism>
<dbReference type="AlphaFoldDB" id="A0A2P2QTG0"/>
<name>A0A2P2QTG0_RHIMU</name>
<proteinExistence type="predicted"/>
<reference evidence="1" key="1">
    <citation type="submission" date="2018-02" db="EMBL/GenBank/DDBJ databases">
        <title>Rhizophora mucronata_Transcriptome.</title>
        <authorList>
            <person name="Meera S.P."/>
            <person name="Sreeshan A."/>
            <person name="Augustine A."/>
        </authorList>
    </citation>
    <scope>NUCLEOTIDE SEQUENCE</scope>
    <source>
        <tissue evidence="1">Leaf</tissue>
    </source>
</reference>
<dbReference type="EMBL" id="GGEC01089799">
    <property type="protein sequence ID" value="MBX70283.1"/>
    <property type="molecule type" value="Transcribed_RNA"/>
</dbReference>
<protein>
    <submittedName>
        <fullName evidence="1">Uncharacterized protein</fullName>
    </submittedName>
</protein>
<accession>A0A2P2QTG0</accession>
<evidence type="ECO:0000313" key="1">
    <source>
        <dbReference type="EMBL" id="MBX70283.1"/>
    </source>
</evidence>